<evidence type="ECO:0000256" key="6">
    <source>
        <dbReference type="ARBA" id="ARBA00022630"/>
    </source>
</evidence>
<accession>A0A173TEG7</accession>
<dbReference type="GO" id="GO:0034628">
    <property type="term" value="P:'de novo' NAD+ biosynthetic process from L-aspartate"/>
    <property type="evidence" value="ECO:0007669"/>
    <property type="project" value="TreeGrafter"/>
</dbReference>
<keyword evidence="9 13" id="KW-0560">Oxidoreductase</keyword>
<evidence type="ECO:0000256" key="4">
    <source>
        <dbReference type="ARBA" id="ARBA00012173"/>
    </source>
</evidence>
<dbReference type="EMBL" id="QRPB01000006">
    <property type="protein sequence ID" value="RHL80044.1"/>
    <property type="molecule type" value="Genomic_DNA"/>
</dbReference>
<dbReference type="RefSeq" id="WP_055237964.1">
    <property type="nucleotide sequence ID" value="NZ_CYXM01000006.1"/>
</dbReference>
<evidence type="ECO:0000256" key="11">
    <source>
        <dbReference type="ARBA" id="ARBA00048305"/>
    </source>
</evidence>
<name>A0A173TEG7_9FIRM</name>
<dbReference type="PRINTS" id="PR00368">
    <property type="entry name" value="FADPNR"/>
</dbReference>
<evidence type="ECO:0000256" key="5">
    <source>
        <dbReference type="ARBA" id="ARBA00021901"/>
    </source>
</evidence>
<dbReference type="Gene3D" id="3.50.50.60">
    <property type="entry name" value="FAD/NAD(P)-binding domain"/>
    <property type="match status" value="1"/>
</dbReference>
<dbReference type="InterPro" id="IPR003953">
    <property type="entry name" value="FAD-dep_OxRdtase_2_FAD-bd"/>
</dbReference>
<dbReference type="Pfam" id="PF00890">
    <property type="entry name" value="FAD_binding_2"/>
    <property type="match status" value="1"/>
</dbReference>
<dbReference type="InterPro" id="IPR027477">
    <property type="entry name" value="Succ_DH/fumarate_Rdtase_cat_sf"/>
</dbReference>
<keyword evidence="6" id="KW-0285">Flavoprotein</keyword>
<dbReference type="InterPro" id="IPR005288">
    <property type="entry name" value="NadB"/>
</dbReference>
<evidence type="ECO:0000259" key="12">
    <source>
        <dbReference type="Pfam" id="PF00890"/>
    </source>
</evidence>
<feature type="domain" description="FAD-dependent oxidoreductase 2 FAD-binding" evidence="12">
    <location>
        <begin position="4"/>
        <end position="369"/>
    </location>
</feature>
<proteinExistence type="inferred from homology"/>
<evidence type="ECO:0000256" key="2">
    <source>
        <dbReference type="ARBA" id="ARBA00004950"/>
    </source>
</evidence>
<evidence type="ECO:0000313" key="13">
    <source>
        <dbReference type="EMBL" id="CUN00820.1"/>
    </source>
</evidence>
<dbReference type="InterPro" id="IPR036188">
    <property type="entry name" value="FAD/NAD-bd_sf"/>
</dbReference>
<dbReference type="PANTHER" id="PTHR42716:SF2">
    <property type="entry name" value="L-ASPARTATE OXIDASE, CHLOROPLASTIC"/>
    <property type="match status" value="1"/>
</dbReference>
<dbReference type="FunFam" id="3.90.700.10:FF:000002">
    <property type="entry name" value="L-aspartate oxidase"/>
    <property type="match status" value="1"/>
</dbReference>
<sequence>MNTDVLIVGSGCSGLYCALKLPRDIRITLITKSDLESNDSFLAQGGMCMLKEQSDFDSFFEDTLKAGHYENDKESVGIMINSSPDVVKDLVSYGADFARNDDGSLAYTREGAHSHNRIIFHEDVTGKEITSTLLAQVKKLSNVTLMEYTTMVDIIERDNKCYGAIIRKQDGMLEKVTAAYTVMACGGVGGLYRFSTNFRHLTGDSLAIAKKHGIELKNPDYVQIHPTTFYTKKHEDRSFLISESVRGEGAKLLDKNMNRFVDELLPRDVLTGKIREQMKKDGTDFVWEDLRTIPRDELVSHFPNIIEHCKEMGYDVFKEPIPVVPAQHYFMGGVKVNHHSRTSMECLYAVGETACNGVHGRNRLASNSLLESLVFAKRAAGQMAELGFVNDEIAAKKAADSIDLADYSDEKAVEREYRKLAMEAIEGRTSVGIEETIESGIAYIQA</sequence>
<evidence type="ECO:0000256" key="7">
    <source>
        <dbReference type="ARBA" id="ARBA00022642"/>
    </source>
</evidence>
<dbReference type="EC" id="1.4.3.16" evidence="4"/>
<keyword evidence="7" id="KW-0662">Pyridine nucleotide biosynthesis</keyword>
<dbReference type="GO" id="GO:0008734">
    <property type="term" value="F:L-aspartate oxidase activity"/>
    <property type="evidence" value="ECO:0007669"/>
    <property type="project" value="UniProtKB-EC"/>
</dbReference>
<evidence type="ECO:0000256" key="9">
    <source>
        <dbReference type="ARBA" id="ARBA00023002"/>
    </source>
</evidence>
<comment type="catalytic activity">
    <reaction evidence="11">
        <text>L-aspartate + O2 = iminosuccinate + H2O2</text>
        <dbReference type="Rhea" id="RHEA:25876"/>
        <dbReference type="ChEBI" id="CHEBI:15379"/>
        <dbReference type="ChEBI" id="CHEBI:16240"/>
        <dbReference type="ChEBI" id="CHEBI:29991"/>
        <dbReference type="ChEBI" id="CHEBI:77875"/>
        <dbReference type="EC" id="1.4.3.16"/>
    </reaction>
    <physiologicalReaction direction="left-to-right" evidence="11">
        <dbReference type="Rhea" id="RHEA:25877"/>
    </physiologicalReaction>
</comment>
<comment type="pathway">
    <text evidence="2">Cofactor biosynthesis; NAD(+) biosynthesis; iminoaspartate from L-aspartate (oxidase route): step 1/1.</text>
</comment>
<evidence type="ECO:0000256" key="8">
    <source>
        <dbReference type="ARBA" id="ARBA00022827"/>
    </source>
</evidence>
<evidence type="ECO:0000256" key="1">
    <source>
        <dbReference type="ARBA" id="ARBA00001974"/>
    </source>
</evidence>
<evidence type="ECO:0000313" key="16">
    <source>
        <dbReference type="Proteomes" id="UP000266698"/>
    </source>
</evidence>
<reference evidence="13 15" key="1">
    <citation type="submission" date="2015-09" db="EMBL/GenBank/DDBJ databases">
        <authorList>
            <consortium name="Pathogen Informatics"/>
        </authorList>
    </citation>
    <scope>NUCLEOTIDE SEQUENCE [LARGE SCALE GENOMIC DNA]</scope>
    <source>
        <strain evidence="13 15">2789STDY5834968</strain>
    </source>
</reference>
<comment type="cofactor">
    <cofactor evidence="1">
        <name>FAD</name>
        <dbReference type="ChEBI" id="CHEBI:57692"/>
    </cofactor>
</comment>
<comment type="similarity">
    <text evidence="3">Belongs to the FAD-dependent oxidoreductase 2 family. NadB subfamily.</text>
</comment>
<dbReference type="GO" id="GO:0033765">
    <property type="term" value="F:steroid dehydrogenase activity, acting on the CH-CH group of donors"/>
    <property type="evidence" value="ECO:0007669"/>
    <property type="project" value="UniProtKB-ARBA"/>
</dbReference>
<evidence type="ECO:0000313" key="15">
    <source>
        <dbReference type="Proteomes" id="UP000095673"/>
    </source>
</evidence>
<dbReference type="UniPathway" id="UPA00253">
    <property type="reaction ID" value="UER00326"/>
</dbReference>
<dbReference type="OrthoDB" id="9806724at2"/>
<evidence type="ECO:0000313" key="14">
    <source>
        <dbReference type="EMBL" id="RHL80044.1"/>
    </source>
</evidence>
<protein>
    <recommendedName>
        <fullName evidence="5">L-aspartate oxidase</fullName>
        <ecNumber evidence="4">1.4.3.16</ecNumber>
    </recommendedName>
    <alternativeName>
        <fullName evidence="10">Quinolinate synthase B</fullName>
    </alternativeName>
</protein>
<dbReference type="EMBL" id="CYXM01000006">
    <property type="protein sequence ID" value="CUN00820.1"/>
    <property type="molecule type" value="Genomic_DNA"/>
</dbReference>
<gene>
    <name evidence="13" type="primary">nadB</name>
    <name evidence="14" type="ORF">DW001_06780</name>
    <name evidence="13" type="ORF">ERS852580_01551</name>
</gene>
<evidence type="ECO:0000256" key="3">
    <source>
        <dbReference type="ARBA" id="ARBA00008562"/>
    </source>
</evidence>
<dbReference type="PANTHER" id="PTHR42716">
    <property type="entry name" value="L-ASPARTATE OXIDASE"/>
    <property type="match status" value="1"/>
</dbReference>
<evidence type="ECO:0000256" key="10">
    <source>
        <dbReference type="ARBA" id="ARBA00030386"/>
    </source>
</evidence>
<reference evidence="14 16" key="2">
    <citation type="submission" date="2018-08" db="EMBL/GenBank/DDBJ databases">
        <title>A genome reference for cultivated species of the human gut microbiota.</title>
        <authorList>
            <person name="Zou Y."/>
            <person name="Xue W."/>
            <person name="Luo G."/>
        </authorList>
    </citation>
    <scope>NUCLEOTIDE SEQUENCE [LARGE SCALE GENOMIC DNA]</scope>
    <source>
        <strain evidence="14 16">AF36-2BH</strain>
    </source>
</reference>
<dbReference type="Gene3D" id="3.90.700.10">
    <property type="entry name" value="Succinate dehydrogenase/fumarate reductase flavoprotein, catalytic domain"/>
    <property type="match status" value="1"/>
</dbReference>
<dbReference type="Proteomes" id="UP000266698">
    <property type="component" value="Unassembled WGS sequence"/>
</dbReference>
<keyword evidence="8" id="KW-0274">FAD</keyword>
<dbReference type="Proteomes" id="UP000095673">
    <property type="component" value="Unassembled WGS sequence"/>
</dbReference>
<dbReference type="SUPFAM" id="SSF51905">
    <property type="entry name" value="FAD/NAD(P)-binding domain"/>
    <property type="match status" value="1"/>
</dbReference>
<dbReference type="SUPFAM" id="SSF56425">
    <property type="entry name" value="Succinate dehydrogenase/fumarate reductase flavoprotein, catalytic domain"/>
    <property type="match status" value="1"/>
</dbReference>
<organism evidence="13 15">
    <name type="scientific">Agathobacter rectalis</name>
    <dbReference type="NCBI Taxonomy" id="39491"/>
    <lineage>
        <taxon>Bacteria</taxon>
        <taxon>Bacillati</taxon>
        <taxon>Bacillota</taxon>
        <taxon>Clostridia</taxon>
        <taxon>Lachnospirales</taxon>
        <taxon>Lachnospiraceae</taxon>
        <taxon>Agathobacter</taxon>
    </lineage>
</organism>
<dbReference type="AlphaFoldDB" id="A0A173TEG7"/>
<dbReference type="NCBIfam" id="NF004820">
    <property type="entry name" value="PRK06175.1"/>
    <property type="match status" value="1"/>
</dbReference>